<dbReference type="OrthoDB" id="248923at2759"/>
<dbReference type="GO" id="GO:0004672">
    <property type="term" value="F:protein kinase activity"/>
    <property type="evidence" value="ECO:0007669"/>
    <property type="project" value="InterPro"/>
</dbReference>
<evidence type="ECO:0000259" key="6">
    <source>
        <dbReference type="PROSITE" id="PS50108"/>
    </source>
</evidence>
<feature type="compositionally biased region" description="Polar residues" evidence="4">
    <location>
        <begin position="1"/>
        <end position="15"/>
    </location>
</feature>
<feature type="region of interest" description="Disordered" evidence="4">
    <location>
        <begin position="733"/>
        <end position="782"/>
    </location>
</feature>
<reference evidence="7" key="1">
    <citation type="submission" date="2022-07" db="EMBL/GenBank/DDBJ databases">
        <title>Phylogenomic reconstructions and comparative analyses of Kickxellomycotina fungi.</title>
        <authorList>
            <person name="Reynolds N.K."/>
            <person name="Stajich J.E."/>
            <person name="Barry K."/>
            <person name="Grigoriev I.V."/>
            <person name="Crous P."/>
            <person name="Smith M.E."/>
        </authorList>
    </citation>
    <scope>NUCLEOTIDE SEQUENCE</scope>
    <source>
        <strain evidence="7">NRRL 1566</strain>
    </source>
</reference>
<feature type="region of interest" description="Disordered" evidence="4">
    <location>
        <begin position="1"/>
        <end position="79"/>
    </location>
</feature>
<dbReference type="Gene3D" id="1.10.510.10">
    <property type="entry name" value="Transferase(Phosphotransferase) domain 1"/>
    <property type="match status" value="1"/>
</dbReference>
<dbReference type="GO" id="GO:0005524">
    <property type="term" value="F:ATP binding"/>
    <property type="evidence" value="ECO:0007669"/>
    <property type="project" value="UniProtKB-KW"/>
</dbReference>
<feature type="region of interest" description="Disordered" evidence="4">
    <location>
        <begin position="346"/>
        <end position="434"/>
    </location>
</feature>
<dbReference type="PROSITE" id="PS50011">
    <property type="entry name" value="PROTEIN_KINASE_DOM"/>
    <property type="match status" value="1"/>
</dbReference>
<feature type="compositionally biased region" description="Basic and acidic residues" evidence="4">
    <location>
        <begin position="634"/>
        <end position="643"/>
    </location>
</feature>
<keyword evidence="3" id="KW-0067">ATP-binding</keyword>
<dbReference type="AlphaFoldDB" id="A0A9W8IBM8"/>
<dbReference type="PROSITE" id="PS50108">
    <property type="entry name" value="CRIB"/>
    <property type="match status" value="1"/>
</dbReference>
<dbReference type="PROSITE" id="PS00109">
    <property type="entry name" value="PROTEIN_KINASE_TYR"/>
    <property type="match status" value="1"/>
</dbReference>
<comment type="caution">
    <text evidence="7">The sequence shown here is derived from an EMBL/GenBank/DDBJ whole genome shotgun (WGS) entry which is preliminary data.</text>
</comment>
<accession>A0A9W8IBM8</accession>
<gene>
    <name evidence="7" type="ORF">IWW36_000209</name>
</gene>
<dbReference type="InterPro" id="IPR000095">
    <property type="entry name" value="CRIB_dom"/>
</dbReference>
<protein>
    <recommendedName>
        <fullName evidence="9">Non-specific serine/threonine protein kinase</fullName>
    </recommendedName>
</protein>
<feature type="compositionally biased region" description="Low complexity" evidence="4">
    <location>
        <begin position="217"/>
        <end position="226"/>
    </location>
</feature>
<evidence type="ECO:0000256" key="2">
    <source>
        <dbReference type="ARBA" id="ARBA00022741"/>
    </source>
</evidence>
<feature type="domain" description="CRIB" evidence="6">
    <location>
        <begin position="446"/>
        <end position="459"/>
    </location>
</feature>
<dbReference type="InterPro" id="IPR051931">
    <property type="entry name" value="PAK3-like"/>
</dbReference>
<feature type="region of interest" description="Disordered" evidence="4">
    <location>
        <begin position="216"/>
        <end position="252"/>
    </location>
</feature>
<evidence type="ECO:0000313" key="8">
    <source>
        <dbReference type="Proteomes" id="UP001139887"/>
    </source>
</evidence>
<sequence length="1074" mass="115196">MNASSFGPLMSSSSHAVGGTMGAGHDRDDAASVSSRQVHIPTMSHSAMNGSKHSSESAQSDSGSAGSGLPYGLPSASNGLPMEQEEAALPEARKVSGLRAALVNKFAAKKKSKEFRTSAAVSTKRQQHQLESLMTQSAGGLGDSAAGPRVGGQPVGHPMSFQHVEHLSPTQIAPKMPLINNFPGESRAPVSSAKPANSERRLNFRNFKPASLLTKPSKLSIGSSSSNEAKKGPVTLRGKPIGAPSGFQHVDHLSPDEYSMQQFHLLNHRQQQNEIVSVLRQNSQAADESRKQAAPRPDRPEKITFRGLPVSGPVSFDHVEHVSPREYKQHLEETMRKSTVAVATANVDTLLPDKPDTASTAESAADDESAVDAQSSARSSADRPCIAALQHTSETLRSSSSDSGVGKSGKMPSSAIQELQAKAKESSEGPPKGLLAKAGISKVRQISSPFNVQHDVHISVEDLDDIMQQVPENWKAYISPKGSPLSGHQDTGDSYDKPTTPIFEEMTSRRRRSTGNDDVLASQMARTKLGTATSDSPGTPGWLPHIVSVSSPANLTPQGLRKQRTVSGHSASVLDSALTSRPAGRASSADLTAPRAPTPVSAPIRANSEEDGQAAESPDGLIGEAPATPQSAAHHIDDARRSWDNNVSPEPPTTDRSAADGPQAKWIKRKSRVMSTLGVATIGKGISKITVPVPTLTATNDKRHTLSPDSMDAAAKAKAAAIARLEMNSTVPIATGSLPPTNPFHAASSAPAETTEPSGQSSTSKSRPSTSGKSSKKRRENYGELEEYAEGESGSVYLAPRKAVPGKRSRGDYVAIKVVPKSAKTRYRKLRTELRILRRIRSQHVVRFYEHFSIDDSVWLVYEFMGRGSITDLLAGYPEIRMPAVTISYTMHEVLTALAYLHERHIVHCDVRSDNVLIDDRGFVKLADFSSAVYLKPDQQSAQKPTLGAIYWMAPELAKGAGYSATTDVWAAGALLYEMLEGQPPYIEYPDIKVLELANANGMPKLSSPDSCDASLVELMRQCTATSPSERPPASRLRKHESVLSQDSSQCAQLMIDFVLQVESLEDQEDLETD</sequence>
<evidence type="ECO:0000259" key="5">
    <source>
        <dbReference type="PROSITE" id="PS50011"/>
    </source>
</evidence>
<comment type="similarity">
    <text evidence="1">Belongs to the protein kinase superfamily. STE Ser/Thr protein kinase family. STE20 subfamily.</text>
</comment>
<name>A0A9W8IBM8_9FUNG</name>
<feature type="compositionally biased region" description="Low complexity" evidence="4">
    <location>
        <begin position="757"/>
        <end position="773"/>
    </location>
</feature>
<keyword evidence="2" id="KW-0547">Nucleotide-binding</keyword>
<dbReference type="PANTHER" id="PTHR45832">
    <property type="entry name" value="SERINE/THREONINE-PROTEIN KINASE SAMKA-RELATED-RELATED"/>
    <property type="match status" value="1"/>
</dbReference>
<feature type="domain" description="Protein kinase" evidence="5">
    <location>
        <begin position="782"/>
        <end position="1043"/>
    </location>
</feature>
<proteinExistence type="inferred from homology"/>
<feature type="compositionally biased region" description="Polar residues" evidence="4">
    <location>
        <begin position="32"/>
        <end position="52"/>
    </location>
</feature>
<evidence type="ECO:0000256" key="1">
    <source>
        <dbReference type="ARBA" id="ARBA00008874"/>
    </source>
</evidence>
<evidence type="ECO:0000313" key="7">
    <source>
        <dbReference type="EMBL" id="KAJ2852580.1"/>
    </source>
</evidence>
<feature type="region of interest" description="Disordered" evidence="4">
    <location>
        <begin position="480"/>
        <end position="500"/>
    </location>
</feature>
<feature type="compositionally biased region" description="Low complexity" evidence="4">
    <location>
        <begin position="56"/>
        <end position="68"/>
    </location>
</feature>
<dbReference type="Proteomes" id="UP001139887">
    <property type="component" value="Unassembled WGS sequence"/>
</dbReference>
<feature type="region of interest" description="Disordered" evidence="4">
    <location>
        <begin position="280"/>
        <end position="309"/>
    </location>
</feature>
<feature type="compositionally biased region" description="Low complexity" evidence="4">
    <location>
        <begin position="398"/>
        <end position="410"/>
    </location>
</feature>
<dbReference type="InterPro" id="IPR000719">
    <property type="entry name" value="Prot_kinase_dom"/>
</dbReference>
<feature type="region of interest" description="Disordered" evidence="4">
    <location>
        <begin position="549"/>
        <end position="663"/>
    </location>
</feature>
<evidence type="ECO:0008006" key="9">
    <source>
        <dbReference type="Google" id="ProtNLM"/>
    </source>
</evidence>
<feature type="compositionally biased region" description="Low complexity" evidence="4">
    <location>
        <begin position="371"/>
        <end position="383"/>
    </location>
</feature>
<dbReference type="InterPro" id="IPR008266">
    <property type="entry name" value="Tyr_kinase_AS"/>
</dbReference>
<dbReference type="PRINTS" id="PR00109">
    <property type="entry name" value="TYRKINASE"/>
</dbReference>
<dbReference type="SUPFAM" id="SSF56112">
    <property type="entry name" value="Protein kinase-like (PK-like)"/>
    <property type="match status" value="1"/>
</dbReference>
<dbReference type="PANTHER" id="PTHR45832:SF22">
    <property type="entry name" value="SERINE_THREONINE-PROTEIN KINASE SAMKA-RELATED"/>
    <property type="match status" value="1"/>
</dbReference>
<dbReference type="SMART" id="SM00285">
    <property type="entry name" value="PBD"/>
    <property type="match status" value="2"/>
</dbReference>
<evidence type="ECO:0000256" key="3">
    <source>
        <dbReference type="ARBA" id="ARBA00022840"/>
    </source>
</evidence>
<keyword evidence="8" id="KW-1185">Reference proteome</keyword>
<organism evidence="7 8">
    <name type="scientific">Coemansia brasiliensis</name>
    <dbReference type="NCBI Taxonomy" id="2650707"/>
    <lineage>
        <taxon>Eukaryota</taxon>
        <taxon>Fungi</taxon>
        <taxon>Fungi incertae sedis</taxon>
        <taxon>Zoopagomycota</taxon>
        <taxon>Kickxellomycotina</taxon>
        <taxon>Kickxellomycetes</taxon>
        <taxon>Kickxellales</taxon>
        <taxon>Kickxellaceae</taxon>
        <taxon>Coemansia</taxon>
    </lineage>
</organism>
<dbReference type="InterPro" id="IPR011009">
    <property type="entry name" value="Kinase-like_dom_sf"/>
</dbReference>
<dbReference type="Pfam" id="PF00069">
    <property type="entry name" value="Pkinase"/>
    <property type="match status" value="1"/>
</dbReference>
<evidence type="ECO:0000256" key="4">
    <source>
        <dbReference type="SAM" id="MobiDB-lite"/>
    </source>
</evidence>
<dbReference type="InterPro" id="IPR001245">
    <property type="entry name" value="Ser-Thr/Tyr_kinase_cat_dom"/>
</dbReference>
<feature type="compositionally biased region" description="Basic and acidic residues" evidence="4">
    <location>
        <begin position="287"/>
        <end position="304"/>
    </location>
</feature>
<dbReference type="EMBL" id="JANBUW010000002">
    <property type="protein sequence ID" value="KAJ2852580.1"/>
    <property type="molecule type" value="Genomic_DNA"/>
</dbReference>